<evidence type="ECO:0000313" key="2">
    <source>
        <dbReference type="Proteomes" id="UP000299102"/>
    </source>
</evidence>
<evidence type="ECO:0000313" key="1">
    <source>
        <dbReference type="EMBL" id="GBP27855.1"/>
    </source>
</evidence>
<proteinExistence type="predicted"/>
<name>A0A4C1UN62_EUMVA</name>
<dbReference type="AlphaFoldDB" id="A0A4C1UN62"/>
<protein>
    <submittedName>
        <fullName evidence="1">Uncharacterized protein</fullName>
    </submittedName>
</protein>
<keyword evidence="2" id="KW-1185">Reference proteome</keyword>
<dbReference type="EMBL" id="BGZK01000200">
    <property type="protein sequence ID" value="GBP27855.1"/>
    <property type="molecule type" value="Genomic_DNA"/>
</dbReference>
<dbReference type="Proteomes" id="UP000299102">
    <property type="component" value="Unassembled WGS sequence"/>
</dbReference>
<gene>
    <name evidence="1" type="ORF">EVAR_14043_1</name>
</gene>
<sequence length="92" mass="10411">MVSLRLCVCGHVCVLACVYRGSLEPLLHALFAVLECYKRISAVGRPPRVQPIAGYESTRNFIMKYRSLRTPAAARARRELPRCGTALHHYRL</sequence>
<organism evidence="1 2">
    <name type="scientific">Eumeta variegata</name>
    <name type="common">Bagworm moth</name>
    <name type="synonym">Eumeta japonica</name>
    <dbReference type="NCBI Taxonomy" id="151549"/>
    <lineage>
        <taxon>Eukaryota</taxon>
        <taxon>Metazoa</taxon>
        <taxon>Ecdysozoa</taxon>
        <taxon>Arthropoda</taxon>
        <taxon>Hexapoda</taxon>
        <taxon>Insecta</taxon>
        <taxon>Pterygota</taxon>
        <taxon>Neoptera</taxon>
        <taxon>Endopterygota</taxon>
        <taxon>Lepidoptera</taxon>
        <taxon>Glossata</taxon>
        <taxon>Ditrysia</taxon>
        <taxon>Tineoidea</taxon>
        <taxon>Psychidae</taxon>
        <taxon>Oiketicinae</taxon>
        <taxon>Eumeta</taxon>
    </lineage>
</organism>
<reference evidence="1 2" key="1">
    <citation type="journal article" date="2019" name="Commun. Biol.">
        <title>The bagworm genome reveals a unique fibroin gene that provides high tensile strength.</title>
        <authorList>
            <person name="Kono N."/>
            <person name="Nakamura H."/>
            <person name="Ohtoshi R."/>
            <person name="Tomita M."/>
            <person name="Numata K."/>
            <person name="Arakawa K."/>
        </authorList>
    </citation>
    <scope>NUCLEOTIDE SEQUENCE [LARGE SCALE GENOMIC DNA]</scope>
</reference>
<comment type="caution">
    <text evidence="1">The sequence shown here is derived from an EMBL/GenBank/DDBJ whole genome shotgun (WGS) entry which is preliminary data.</text>
</comment>
<accession>A0A4C1UN62</accession>